<feature type="compositionally biased region" description="Basic and acidic residues" evidence="1">
    <location>
        <begin position="245"/>
        <end position="264"/>
    </location>
</feature>
<sequence>MEGLAYDERGSGPAMVFSHAGIADRRMWDHQFEHLAATHRVVRYDWRGYGGSVDAEGVHSHSRDLLGMLDALDIERAVLVGCSMGGAYCVDVAVAAPERVAGLVLFCSGLTGHVWPEPMQEYVREHVRPVVPAERLASYAQGGAVLDEDARAMALAHGRLLVAGPGRDPSTVDADVWAKAMDMATGVFHRMWSGPPAVEEVPDPPGVARLAEVRAPTLVVNGLSDAPWLQDLSVHIAASVPGARRVDLPDTGHLPPLERPEESTRLIAGHAAS</sequence>
<dbReference type="GO" id="GO:0016787">
    <property type="term" value="F:hydrolase activity"/>
    <property type="evidence" value="ECO:0007669"/>
    <property type="project" value="UniProtKB-KW"/>
</dbReference>
<dbReference type="SUPFAM" id="SSF53474">
    <property type="entry name" value="alpha/beta-Hydrolases"/>
    <property type="match status" value="1"/>
</dbReference>
<evidence type="ECO:0000256" key="1">
    <source>
        <dbReference type="SAM" id="MobiDB-lite"/>
    </source>
</evidence>
<keyword evidence="3" id="KW-0378">Hydrolase</keyword>
<accession>A0A8J3ZFL8</accession>
<protein>
    <submittedName>
        <fullName evidence="3">Alpha/beta hydrolase</fullName>
    </submittedName>
</protein>
<dbReference type="RefSeq" id="WP_204005641.1">
    <property type="nucleotide sequence ID" value="NZ_BOPG01000061.1"/>
</dbReference>
<organism evidence="3 4">
    <name type="scientific">Virgisporangium aurantiacum</name>
    <dbReference type="NCBI Taxonomy" id="175570"/>
    <lineage>
        <taxon>Bacteria</taxon>
        <taxon>Bacillati</taxon>
        <taxon>Actinomycetota</taxon>
        <taxon>Actinomycetes</taxon>
        <taxon>Micromonosporales</taxon>
        <taxon>Micromonosporaceae</taxon>
        <taxon>Virgisporangium</taxon>
    </lineage>
</organism>
<feature type="domain" description="AB hydrolase-1" evidence="2">
    <location>
        <begin position="16"/>
        <end position="262"/>
    </location>
</feature>
<gene>
    <name evidence="3" type="ORF">Vau01_084760</name>
</gene>
<dbReference type="Pfam" id="PF12697">
    <property type="entry name" value="Abhydrolase_6"/>
    <property type="match status" value="1"/>
</dbReference>
<reference evidence="3" key="1">
    <citation type="submission" date="2021-01" db="EMBL/GenBank/DDBJ databases">
        <title>Whole genome shotgun sequence of Virgisporangium aurantiacum NBRC 16421.</title>
        <authorList>
            <person name="Komaki H."/>
            <person name="Tamura T."/>
        </authorList>
    </citation>
    <scope>NUCLEOTIDE SEQUENCE</scope>
    <source>
        <strain evidence="3">NBRC 16421</strain>
    </source>
</reference>
<dbReference type="PANTHER" id="PTHR43194:SF5">
    <property type="entry name" value="PIMELOYL-[ACYL-CARRIER PROTEIN] METHYL ESTER ESTERASE"/>
    <property type="match status" value="1"/>
</dbReference>
<dbReference type="PANTHER" id="PTHR43194">
    <property type="entry name" value="HYDROLASE ALPHA/BETA FOLD FAMILY"/>
    <property type="match status" value="1"/>
</dbReference>
<dbReference type="EMBL" id="BOPG01000061">
    <property type="protein sequence ID" value="GIJ60960.1"/>
    <property type="molecule type" value="Genomic_DNA"/>
</dbReference>
<keyword evidence="4" id="KW-1185">Reference proteome</keyword>
<comment type="caution">
    <text evidence="3">The sequence shown here is derived from an EMBL/GenBank/DDBJ whole genome shotgun (WGS) entry which is preliminary data.</text>
</comment>
<dbReference type="Proteomes" id="UP000612585">
    <property type="component" value="Unassembled WGS sequence"/>
</dbReference>
<dbReference type="AlphaFoldDB" id="A0A8J3ZFL8"/>
<proteinExistence type="predicted"/>
<evidence type="ECO:0000259" key="2">
    <source>
        <dbReference type="Pfam" id="PF12697"/>
    </source>
</evidence>
<evidence type="ECO:0000313" key="4">
    <source>
        <dbReference type="Proteomes" id="UP000612585"/>
    </source>
</evidence>
<name>A0A8J3ZFL8_9ACTN</name>
<evidence type="ECO:0000313" key="3">
    <source>
        <dbReference type="EMBL" id="GIJ60960.1"/>
    </source>
</evidence>
<dbReference type="InterPro" id="IPR050228">
    <property type="entry name" value="Carboxylesterase_BioH"/>
</dbReference>
<dbReference type="Gene3D" id="3.40.50.1820">
    <property type="entry name" value="alpha/beta hydrolase"/>
    <property type="match status" value="1"/>
</dbReference>
<dbReference type="InterPro" id="IPR029058">
    <property type="entry name" value="AB_hydrolase_fold"/>
</dbReference>
<feature type="region of interest" description="Disordered" evidence="1">
    <location>
        <begin position="245"/>
        <end position="273"/>
    </location>
</feature>
<dbReference type="InterPro" id="IPR000073">
    <property type="entry name" value="AB_hydrolase_1"/>
</dbReference>
<dbReference type="PRINTS" id="PR00111">
    <property type="entry name" value="ABHYDROLASE"/>
</dbReference>